<dbReference type="GO" id="GO:0003700">
    <property type="term" value="F:DNA-binding transcription factor activity"/>
    <property type="evidence" value="ECO:0007669"/>
    <property type="project" value="InterPro"/>
</dbReference>
<dbReference type="PANTHER" id="PTHR42713">
    <property type="entry name" value="HISTIDINE KINASE-RELATED"/>
    <property type="match status" value="1"/>
</dbReference>
<dbReference type="SMART" id="SM00448">
    <property type="entry name" value="REC"/>
    <property type="match status" value="1"/>
</dbReference>
<dbReference type="Pfam" id="PF12833">
    <property type="entry name" value="HTH_18"/>
    <property type="match status" value="1"/>
</dbReference>
<dbReference type="EMBL" id="NHRJ02000002">
    <property type="protein sequence ID" value="PZE21613.1"/>
    <property type="molecule type" value="Genomic_DNA"/>
</dbReference>
<evidence type="ECO:0000259" key="9">
    <source>
        <dbReference type="PROSITE" id="PS01124"/>
    </source>
</evidence>
<feature type="modified residue" description="4-aspartylphosphate" evidence="8">
    <location>
        <position position="63"/>
    </location>
</feature>
<accession>A0A2W1NS43</accession>
<evidence type="ECO:0000256" key="5">
    <source>
        <dbReference type="ARBA" id="ARBA00023015"/>
    </source>
</evidence>
<keyword evidence="2" id="KW-0963">Cytoplasm</keyword>
<keyword evidence="5" id="KW-0805">Transcription regulation</keyword>
<evidence type="ECO:0000256" key="6">
    <source>
        <dbReference type="ARBA" id="ARBA00023125"/>
    </source>
</evidence>
<dbReference type="InterPro" id="IPR020449">
    <property type="entry name" value="Tscrpt_reg_AraC-type_HTH"/>
</dbReference>
<keyword evidence="3 8" id="KW-0597">Phosphoprotein</keyword>
<feature type="domain" description="Response regulatory" evidence="10">
    <location>
        <begin position="11"/>
        <end position="128"/>
    </location>
</feature>
<comment type="subcellular location">
    <subcellularLocation>
        <location evidence="1">Cytoplasm</location>
    </subcellularLocation>
</comment>
<dbReference type="InterPro" id="IPR041522">
    <property type="entry name" value="CdaR_GGDEF"/>
</dbReference>
<dbReference type="SMART" id="SM00342">
    <property type="entry name" value="HTH_ARAC"/>
    <property type="match status" value="1"/>
</dbReference>
<keyword evidence="7" id="KW-0804">Transcription</keyword>
<dbReference type="CDD" id="cd17536">
    <property type="entry name" value="REC_YesN-like"/>
    <property type="match status" value="1"/>
</dbReference>
<evidence type="ECO:0000256" key="7">
    <source>
        <dbReference type="ARBA" id="ARBA00023163"/>
    </source>
</evidence>
<keyword evidence="6" id="KW-0238">DNA-binding</keyword>
<keyword evidence="12" id="KW-1185">Reference proteome</keyword>
<organism evidence="11 12">
    <name type="scientific">Paenibacillus xerothermodurans</name>
    <dbReference type="NCBI Taxonomy" id="1977292"/>
    <lineage>
        <taxon>Bacteria</taxon>
        <taxon>Bacillati</taxon>
        <taxon>Bacillota</taxon>
        <taxon>Bacilli</taxon>
        <taxon>Bacillales</taxon>
        <taxon>Paenibacillaceae</taxon>
        <taxon>Paenibacillus</taxon>
    </lineage>
</organism>
<sequence length="536" mass="61017">MLWTTGGDFMRIMCVDDEEIIREGLRTLIDWKAAGFDEWAEAPHAARAIELIRLQPPDLIITDIYMPVMSGIEFARTVRAEHPGIRFIILTGHEKFECAQEAIEIGVARYMVKPIFPEELQEAVSAVVDEIISERTANKWSEQAKQRLREYKPVITEQFWVELLSGSLRGEEAIRARMQQLDIELYAESLSCVVIKLDMHAIATRYGRHNMNLIKFAVRNITEEIMHEKLAHIADIEPSQLHAVFRGEVNADSLAIVLRSFETTLDLNGCVGIGSAYPDVSELFHSAREAEEAAQILTMMDQTGIIGYKEIPTRKKERLDYPYAEEKTILDTLRYREEAQPNLLTPFYTALSQQRTAWPMTKLAFVQLLGSIYRVADEYDIGDSMPPFYDTYTELINAQSGTGIRELFQRLCELLVTCKNKKHSSLVNLLIDQAKAVIEERFSDSELTINSIAAQLCVTPNYLSRIFHQTTGMTCVEYLTQKRLAAAKTLLKHTRLKSYQIAEKAGYANSHYFSSLFKKNVGETPSQFRIGHGARD</sequence>
<dbReference type="Gene3D" id="1.10.10.60">
    <property type="entry name" value="Homeodomain-like"/>
    <property type="match status" value="2"/>
</dbReference>
<protein>
    <submittedName>
        <fullName evidence="11">Response regulator</fullName>
    </submittedName>
</protein>
<dbReference type="PROSITE" id="PS01124">
    <property type="entry name" value="HTH_ARAC_FAMILY_2"/>
    <property type="match status" value="1"/>
</dbReference>
<dbReference type="GO" id="GO:0000160">
    <property type="term" value="P:phosphorelay signal transduction system"/>
    <property type="evidence" value="ECO:0007669"/>
    <property type="project" value="UniProtKB-KW"/>
</dbReference>
<dbReference type="InterPro" id="IPR018060">
    <property type="entry name" value="HTH_AraC"/>
</dbReference>
<evidence type="ECO:0000256" key="2">
    <source>
        <dbReference type="ARBA" id="ARBA00022490"/>
    </source>
</evidence>
<evidence type="ECO:0000256" key="1">
    <source>
        <dbReference type="ARBA" id="ARBA00004496"/>
    </source>
</evidence>
<keyword evidence="4" id="KW-0902">Two-component regulatory system</keyword>
<dbReference type="OrthoDB" id="342399at2"/>
<evidence type="ECO:0000313" key="11">
    <source>
        <dbReference type="EMBL" id="PZE21613.1"/>
    </source>
</evidence>
<dbReference type="Gene3D" id="3.40.50.2300">
    <property type="match status" value="1"/>
</dbReference>
<dbReference type="PANTHER" id="PTHR42713:SF3">
    <property type="entry name" value="TRANSCRIPTIONAL REGULATORY PROTEIN HPTR"/>
    <property type="match status" value="1"/>
</dbReference>
<name>A0A2W1NS43_PAEXE</name>
<evidence type="ECO:0000313" key="12">
    <source>
        <dbReference type="Proteomes" id="UP000214746"/>
    </source>
</evidence>
<dbReference type="Pfam" id="PF17853">
    <property type="entry name" value="GGDEF_2"/>
    <property type="match status" value="1"/>
</dbReference>
<dbReference type="PRINTS" id="PR00032">
    <property type="entry name" value="HTHARAC"/>
</dbReference>
<dbReference type="InterPro" id="IPR051552">
    <property type="entry name" value="HptR"/>
</dbReference>
<dbReference type="InterPro" id="IPR001789">
    <property type="entry name" value="Sig_transdc_resp-reg_receiver"/>
</dbReference>
<comment type="caution">
    <text evidence="11">The sequence shown here is derived from an EMBL/GenBank/DDBJ whole genome shotgun (WGS) entry which is preliminary data.</text>
</comment>
<dbReference type="Proteomes" id="UP000214746">
    <property type="component" value="Unassembled WGS sequence"/>
</dbReference>
<evidence type="ECO:0000259" key="10">
    <source>
        <dbReference type="PROSITE" id="PS50110"/>
    </source>
</evidence>
<dbReference type="InterPro" id="IPR009057">
    <property type="entry name" value="Homeodomain-like_sf"/>
</dbReference>
<gene>
    <name evidence="11" type="ORF">CBW46_004085</name>
</gene>
<dbReference type="GO" id="GO:0005737">
    <property type="term" value="C:cytoplasm"/>
    <property type="evidence" value="ECO:0007669"/>
    <property type="project" value="UniProtKB-SubCell"/>
</dbReference>
<dbReference type="AlphaFoldDB" id="A0A2W1NS43"/>
<evidence type="ECO:0000256" key="3">
    <source>
        <dbReference type="ARBA" id="ARBA00022553"/>
    </source>
</evidence>
<dbReference type="GO" id="GO:0043565">
    <property type="term" value="F:sequence-specific DNA binding"/>
    <property type="evidence" value="ECO:0007669"/>
    <property type="project" value="InterPro"/>
</dbReference>
<evidence type="ECO:0000256" key="4">
    <source>
        <dbReference type="ARBA" id="ARBA00023012"/>
    </source>
</evidence>
<feature type="domain" description="HTH araC/xylS-type" evidence="9">
    <location>
        <begin position="432"/>
        <end position="531"/>
    </location>
</feature>
<dbReference type="InterPro" id="IPR011006">
    <property type="entry name" value="CheY-like_superfamily"/>
</dbReference>
<dbReference type="SUPFAM" id="SSF46689">
    <property type="entry name" value="Homeodomain-like"/>
    <property type="match status" value="2"/>
</dbReference>
<dbReference type="SUPFAM" id="SSF52172">
    <property type="entry name" value="CheY-like"/>
    <property type="match status" value="1"/>
</dbReference>
<dbReference type="PROSITE" id="PS50110">
    <property type="entry name" value="RESPONSE_REGULATORY"/>
    <property type="match status" value="1"/>
</dbReference>
<proteinExistence type="predicted"/>
<evidence type="ECO:0000256" key="8">
    <source>
        <dbReference type="PROSITE-ProRule" id="PRU00169"/>
    </source>
</evidence>
<reference evidence="11" key="1">
    <citation type="submission" date="2018-06" db="EMBL/GenBank/DDBJ databases">
        <title>Paenibacillus xerothermodurans sp. nov. an extremely dry heat resistant spore forming bacterium isolated from the soil of Cape Canaveral, Florida.</title>
        <authorList>
            <person name="Seuylemezian A."/>
            <person name="Kaur N."/>
            <person name="Patil P."/>
            <person name="Patil P."/>
            <person name="Mayilraj S."/>
            <person name="Vaishampayan P."/>
        </authorList>
    </citation>
    <scope>NUCLEOTIDE SEQUENCE [LARGE SCALE GENOMIC DNA]</scope>
    <source>
        <strain evidence="11">ATCC 27380</strain>
    </source>
</reference>
<dbReference type="Pfam" id="PF00072">
    <property type="entry name" value="Response_reg"/>
    <property type="match status" value="1"/>
</dbReference>